<dbReference type="GO" id="GO:0009451">
    <property type="term" value="P:RNA modification"/>
    <property type="evidence" value="ECO:0007669"/>
    <property type="project" value="InterPro"/>
</dbReference>
<protein>
    <recommendedName>
        <fullName evidence="5">Pentatricopeptide repeat-containing protein</fullName>
    </recommendedName>
</protein>
<dbReference type="OrthoDB" id="185373at2759"/>
<dbReference type="Pfam" id="PF01535">
    <property type="entry name" value="PPR"/>
    <property type="match status" value="2"/>
</dbReference>
<evidence type="ECO:0000256" key="2">
    <source>
        <dbReference type="PROSITE-ProRule" id="PRU00708"/>
    </source>
</evidence>
<evidence type="ECO:0000313" key="4">
    <source>
        <dbReference type="Proteomes" id="UP000886520"/>
    </source>
</evidence>
<dbReference type="InterPro" id="IPR002885">
    <property type="entry name" value="PPR_rpt"/>
</dbReference>
<dbReference type="EMBL" id="JABFUD020000015">
    <property type="protein sequence ID" value="KAI5069047.1"/>
    <property type="molecule type" value="Genomic_DNA"/>
</dbReference>
<sequence length="390" mass="43975">MCYPVSEQVEKPMDMFKVALADPLPTAVDPLFIESLSCSQETRNPGWNPSGKLKTCLTLPSFGPRVDVARTPTIHLSEAGHELPPVEHLIGNLQKCRDSQHLPSAMHELVVVSNFGLEGVMALGNYLVVTFMECGSIGNAQQVFDRMPLQNEFICTSLMHRYIELQQWHQALSLFDKVRADFESFSPPLLVVLLKACAHLKWVKRGQELHAEESVVLALANAVIDMYGRCGSMIDSQKVFDETSVKDIYTWTALVSGFSRKGEYKLVFSFFERMERQAIKPDGVIFLSLLNSRHLKDITLPKPVFDRVPKHSVSNSNRHPTSMWRVSCIASGYNCPKEMSMVDSGAKTRTTEKRSPPNLYRKTPLFISEDMNRENGASFICPHPVHEYLI</sequence>
<dbReference type="PANTHER" id="PTHR47926">
    <property type="entry name" value="PENTATRICOPEPTIDE REPEAT-CONTAINING PROTEIN"/>
    <property type="match status" value="1"/>
</dbReference>
<dbReference type="PROSITE" id="PS51375">
    <property type="entry name" value="PPR"/>
    <property type="match status" value="1"/>
</dbReference>
<organism evidence="3 4">
    <name type="scientific">Adiantum capillus-veneris</name>
    <name type="common">Maidenhair fern</name>
    <dbReference type="NCBI Taxonomy" id="13818"/>
    <lineage>
        <taxon>Eukaryota</taxon>
        <taxon>Viridiplantae</taxon>
        <taxon>Streptophyta</taxon>
        <taxon>Embryophyta</taxon>
        <taxon>Tracheophyta</taxon>
        <taxon>Polypodiopsida</taxon>
        <taxon>Polypodiidae</taxon>
        <taxon>Polypodiales</taxon>
        <taxon>Pteridineae</taxon>
        <taxon>Pteridaceae</taxon>
        <taxon>Vittarioideae</taxon>
        <taxon>Adiantum</taxon>
    </lineage>
</organism>
<evidence type="ECO:0000256" key="1">
    <source>
        <dbReference type="ARBA" id="ARBA00022737"/>
    </source>
</evidence>
<dbReference type="Gene3D" id="1.25.40.10">
    <property type="entry name" value="Tetratricopeptide repeat domain"/>
    <property type="match status" value="2"/>
</dbReference>
<feature type="repeat" description="PPR" evidence="2">
    <location>
        <begin position="247"/>
        <end position="281"/>
    </location>
</feature>
<reference evidence="3" key="1">
    <citation type="submission" date="2021-01" db="EMBL/GenBank/DDBJ databases">
        <title>Adiantum capillus-veneris genome.</title>
        <authorList>
            <person name="Fang Y."/>
            <person name="Liao Q."/>
        </authorList>
    </citation>
    <scope>NUCLEOTIDE SEQUENCE</scope>
    <source>
        <strain evidence="3">H3</strain>
        <tissue evidence="3">Leaf</tissue>
    </source>
</reference>
<gene>
    <name evidence="3" type="ORF">GOP47_0015348</name>
</gene>
<evidence type="ECO:0000313" key="3">
    <source>
        <dbReference type="EMBL" id="KAI5069047.1"/>
    </source>
</evidence>
<dbReference type="AlphaFoldDB" id="A0A9D4UJV0"/>
<keyword evidence="4" id="KW-1185">Reference proteome</keyword>
<comment type="caution">
    <text evidence="3">The sequence shown here is derived from an EMBL/GenBank/DDBJ whole genome shotgun (WGS) entry which is preliminary data.</text>
</comment>
<evidence type="ECO:0008006" key="5">
    <source>
        <dbReference type="Google" id="ProtNLM"/>
    </source>
</evidence>
<proteinExistence type="predicted"/>
<name>A0A9D4UJV0_ADICA</name>
<keyword evidence="1" id="KW-0677">Repeat</keyword>
<dbReference type="NCBIfam" id="TIGR00756">
    <property type="entry name" value="PPR"/>
    <property type="match status" value="1"/>
</dbReference>
<dbReference type="GO" id="GO:0003723">
    <property type="term" value="F:RNA binding"/>
    <property type="evidence" value="ECO:0007669"/>
    <property type="project" value="InterPro"/>
</dbReference>
<dbReference type="InterPro" id="IPR011990">
    <property type="entry name" value="TPR-like_helical_dom_sf"/>
</dbReference>
<dbReference type="Proteomes" id="UP000886520">
    <property type="component" value="Chromosome 15"/>
</dbReference>
<dbReference type="InterPro" id="IPR046960">
    <property type="entry name" value="PPR_At4g14850-like_plant"/>
</dbReference>
<accession>A0A9D4UJV0</accession>